<dbReference type="AlphaFoldDB" id="A0A850SVF3"/>
<evidence type="ECO:0000313" key="1">
    <source>
        <dbReference type="EMBL" id="NWH03403.1"/>
    </source>
</evidence>
<sequence length="307" mass="33774">MLTRPAPDIKTTDVYNAFGLNIASEIPLLDMETIQGVPDVIIKYGDIPDTLADAVIKGVRYEASPDTFLLKLDGIAGYHVTQGRRIVVQAAPAAVPEEILLFLMGSVMGALLHQRNILPLHAGAVLTDQGAVILAGPSGIGKSTLTAVFQQQGFPILADDVCAVSAEKKNGVKVLPGFPRLKLWADALKKLETSPEGLKQVRQAPDLNKYFIPFNSRANSPAPIRSIFILQSTHSDEFDIETLVGMKRIQPILKNTYRPEILEEMGTKQDHFRQCAALADTVPVFRLSRPQKGFRLGELMNFVKRHW</sequence>
<organism evidence="1 2">
    <name type="scientific">Desulfobacter latus</name>
    <dbReference type="NCBI Taxonomy" id="2292"/>
    <lineage>
        <taxon>Bacteria</taxon>
        <taxon>Pseudomonadati</taxon>
        <taxon>Thermodesulfobacteriota</taxon>
        <taxon>Desulfobacteria</taxon>
        <taxon>Desulfobacterales</taxon>
        <taxon>Desulfobacteraceae</taxon>
        <taxon>Desulfobacter</taxon>
    </lineage>
</organism>
<evidence type="ECO:0000313" key="2">
    <source>
        <dbReference type="Proteomes" id="UP000553343"/>
    </source>
</evidence>
<protein>
    <recommendedName>
        <fullName evidence="3">Serine kinase</fullName>
    </recommendedName>
</protein>
<dbReference type="Proteomes" id="UP000553343">
    <property type="component" value="Unassembled WGS sequence"/>
</dbReference>
<dbReference type="EMBL" id="JACADJ010000001">
    <property type="protein sequence ID" value="NWH03403.1"/>
    <property type="molecule type" value="Genomic_DNA"/>
</dbReference>
<dbReference type="RefSeq" id="WP_178364860.1">
    <property type="nucleotide sequence ID" value="NZ_JACADJ010000001.1"/>
</dbReference>
<accession>A0A850SVF3</accession>
<keyword evidence="2" id="KW-1185">Reference proteome</keyword>
<name>A0A850SVF3_9BACT</name>
<evidence type="ECO:0008006" key="3">
    <source>
        <dbReference type="Google" id="ProtNLM"/>
    </source>
</evidence>
<proteinExistence type="predicted"/>
<reference evidence="1 2" key="1">
    <citation type="submission" date="2020-06" db="EMBL/GenBank/DDBJ databases">
        <title>High-quality draft genome of sulfate reducer Desulfobacter latus type strain AcrS2 isolated from marine sediment.</title>
        <authorList>
            <person name="Hoppe M."/>
            <person name="Larsen C.K."/>
            <person name="Marshall I.P.G."/>
            <person name="Schramm A."/>
            <person name="Marietou A.G."/>
        </authorList>
    </citation>
    <scope>NUCLEOTIDE SEQUENCE [LARGE SCALE GENOMIC DNA]</scope>
    <source>
        <strain evidence="1 2">AcRS2</strain>
    </source>
</reference>
<dbReference type="Gene3D" id="3.40.50.300">
    <property type="entry name" value="P-loop containing nucleotide triphosphate hydrolases"/>
    <property type="match status" value="1"/>
</dbReference>
<dbReference type="SUPFAM" id="SSF53795">
    <property type="entry name" value="PEP carboxykinase-like"/>
    <property type="match status" value="1"/>
</dbReference>
<comment type="caution">
    <text evidence="1">The sequence shown here is derived from an EMBL/GenBank/DDBJ whole genome shotgun (WGS) entry which is preliminary data.</text>
</comment>
<dbReference type="InterPro" id="IPR027417">
    <property type="entry name" value="P-loop_NTPase"/>
</dbReference>
<gene>
    <name evidence="1" type="ORF">HXW94_00050</name>
</gene>